<evidence type="ECO:0000313" key="6">
    <source>
        <dbReference type="EMBL" id="MBB3121431.1"/>
    </source>
</evidence>
<feature type="transmembrane region" description="Helical" evidence="4">
    <location>
        <begin position="102"/>
        <end position="124"/>
    </location>
</feature>
<dbReference type="SUPFAM" id="SSF103473">
    <property type="entry name" value="MFS general substrate transporter"/>
    <property type="match status" value="1"/>
</dbReference>
<dbReference type="PROSITE" id="PS50850">
    <property type="entry name" value="MFS"/>
    <property type="match status" value="1"/>
</dbReference>
<sequence>MSVARGQRRMLAILALTQIVSWGSLYYGITILAPHIQREMGWRQELVYGAFSWSLVVAGLAAAPAGAWLDRIGGRVVMAGGSLLAGAGMLLLSWSGALWSYFLAWTLIGAAMALTLYEAAFATINREFALDARKAISTLTLFGGFASTVFWPLTLQLTSMLDWRQTCLAYAALHLAVCLPAHLLLPAAPPRAKTAGKTSATAADGDYSLQQALRHPAFWKLAFAFAANAFIFAAMSAHLIPMLIHFGHPAATAVALAALIGPMQVVGRIAERLFFHQAPPQNVGRFAFAALPAGLLAVLLLHQQQWAVALFCVLYGLSNGIQTIVRGTVPQLLFGRQNYGAISGAMAAPGLVGRATGPLLLAVLLGAGLEPELLLAVLLGIAVLALLCFLAATARIDKA</sequence>
<feature type="transmembrane region" description="Helical" evidence="4">
    <location>
        <begin position="346"/>
        <end position="367"/>
    </location>
</feature>
<evidence type="ECO:0000256" key="3">
    <source>
        <dbReference type="ARBA" id="ARBA00023136"/>
    </source>
</evidence>
<dbReference type="InterPro" id="IPR011701">
    <property type="entry name" value="MFS"/>
</dbReference>
<keyword evidence="3 4" id="KW-0472">Membrane</keyword>
<dbReference type="GO" id="GO:0022857">
    <property type="term" value="F:transmembrane transporter activity"/>
    <property type="evidence" value="ECO:0007669"/>
    <property type="project" value="InterPro"/>
</dbReference>
<keyword evidence="2 4" id="KW-1133">Transmembrane helix</keyword>
<feature type="transmembrane region" description="Helical" evidence="4">
    <location>
        <begin position="168"/>
        <end position="188"/>
    </location>
</feature>
<gene>
    <name evidence="6" type="ORF">FHS03_004509</name>
</gene>
<accession>A0A7W5FW40</accession>
<feature type="transmembrane region" description="Helical" evidence="4">
    <location>
        <begin position="46"/>
        <end position="69"/>
    </location>
</feature>
<evidence type="ECO:0000313" key="7">
    <source>
        <dbReference type="Proteomes" id="UP000541535"/>
    </source>
</evidence>
<dbReference type="PANTHER" id="PTHR11360">
    <property type="entry name" value="MONOCARBOXYLATE TRANSPORTER"/>
    <property type="match status" value="1"/>
</dbReference>
<dbReference type="Proteomes" id="UP000541535">
    <property type="component" value="Unassembled WGS sequence"/>
</dbReference>
<dbReference type="Pfam" id="PF07690">
    <property type="entry name" value="MFS_1"/>
    <property type="match status" value="1"/>
</dbReference>
<feature type="domain" description="Major facilitator superfamily (MFS) profile" evidence="5">
    <location>
        <begin position="10"/>
        <end position="394"/>
    </location>
</feature>
<dbReference type="PANTHER" id="PTHR11360:SF308">
    <property type="entry name" value="BLL3089 PROTEIN"/>
    <property type="match status" value="1"/>
</dbReference>
<keyword evidence="1 4" id="KW-0812">Transmembrane</keyword>
<feature type="transmembrane region" description="Helical" evidence="4">
    <location>
        <begin position="221"/>
        <end position="244"/>
    </location>
</feature>
<dbReference type="EMBL" id="JACHXD010000016">
    <property type="protein sequence ID" value="MBB3121431.1"/>
    <property type="molecule type" value="Genomic_DNA"/>
</dbReference>
<evidence type="ECO:0000256" key="4">
    <source>
        <dbReference type="SAM" id="Phobius"/>
    </source>
</evidence>
<feature type="transmembrane region" description="Helical" evidence="4">
    <location>
        <begin position="136"/>
        <end position="153"/>
    </location>
</feature>
<evidence type="ECO:0000259" key="5">
    <source>
        <dbReference type="PROSITE" id="PS50850"/>
    </source>
</evidence>
<feature type="transmembrane region" description="Helical" evidence="4">
    <location>
        <begin position="373"/>
        <end position="394"/>
    </location>
</feature>
<dbReference type="InterPro" id="IPR036259">
    <property type="entry name" value="MFS_trans_sf"/>
</dbReference>
<reference evidence="6 7" key="1">
    <citation type="submission" date="2020-08" db="EMBL/GenBank/DDBJ databases">
        <title>Genomic Encyclopedia of Type Strains, Phase III (KMG-III): the genomes of soil and plant-associated and newly described type strains.</title>
        <authorList>
            <person name="Whitman W."/>
        </authorList>
    </citation>
    <scope>NUCLEOTIDE SEQUENCE [LARGE SCALE GENOMIC DNA]</scope>
    <source>
        <strain evidence="6 7">CECT 8897</strain>
    </source>
</reference>
<organism evidence="6 7">
    <name type="scientific">Pseudoduganella violacea</name>
    <dbReference type="NCBI Taxonomy" id="1715466"/>
    <lineage>
        <taxon>Bacteria</taxon>
        <taxon>Pseudomonadati</taxon>
        <taxon>Pseudomonadota</taxon>
        <taxon>Betaproteobacteria</taxon>
        <taxon>Burkholderiales</taxon>
        <taxon>Oxalobacteraceae</taxon>
        <taxon>Telluria group</taxon>
        <taxon>Pseudoduganella</taxon>
    </lineage>
</organism>
<evidence type="ECO:0000256" key="1">
    <source>
        <dbReference type="ARBA" id="ARBA00022692"/>
    </source>
</evidence>
<dbReference type="InterPro" id="IPR050327">
    <property type="entry name" value="Proton-linked_MCT"/>
</dbReference>
<feature type="transmembrane region" description="Helical" evidence="4">
    <location>
        <begin position="306"/>
        <end position="325"/>
    </location>
</feature>
<keyword evidence="7" id="KW-1185">Reference proteome</keyword>
<feature type="transmembrane region" description="Helical" evidence="4">
    <location>
        <begin position="12"/>
        <end position="34"/>
    </location>
</feature>
<dbReference type="RefSeq" id="WP_183443146.1">
    <property type="nucleotide sequence ID" value="NZ_JACHXD010000016.1"/>
</dbReference>
<feature type="transmembrane region" description="Helical" evidence="4">
    <location>
        <begin position="282"/>
        <end position="300"/>
    </location>
</feature>
<evidence type="ECO:0000256" key="2">
    <source>
        <dbReference type="ARBA" id="ARBA00022989"/>
    </source>
</evidence>
<dbReference type="Gene3D" id="1.20.1250.20">
    <property type="entry name" value="MFS general substrate transporter like domains"/>
    <property type="match status" value="1"/>
</dbReference>
<dbReference type="InterPro" id="IPR020846">
    <property type="entry name" value="MFS_dom"/>
</dbReference>
<proteinExistence type="predicted"/>
<protein>
    <submittedName>
        <fullName evidence="6">MFS family permease</fullName>
    </submittedName>
</protein>
<comment type="caution">
    <text evidence="6">The sequence shown here is derived from an EMBL/GenBank/DDBJ whole genome shotgun (WGS) entry which is preliminary data.</text>
</comment>
<dbReference type="AlphaFoldDB" id="A0A7W5FW40"/>
<feature type="transmembrane region" description="Helical" evidence="4">
    <location>
        <begin position="76"/>
        <end position="96"/>
    </location>
</feature>
<name>A0A7W5FW40_9BURK</name>